<dbReference type="Pfam" id="PF00563">
    <property type="entry name" value="EAL"/>
    <property type="match status" value="1"/>
</dbReference>
<proteinExistence type="predicted"/>
<dbReference type="PROSITE" id="PS50883">
    <property type="entry name" value="EAL"/>
    <property type="match status" value="1"/>
</dbReference>
<evidence type="ECO:0000313" key="7">
    <source>
        <dbReference type="Proteomes" id="UP000248259"/>
    </source>
</evidence>
<evidence type="ECO:0000259" key="3">
    <source>
        <dbReference type="PROSITE" id="PS50113"/>
    </source>
</evidence>
<dbReference type="Pfam" id="PF08448">
    <property type="entry name" value="PAS_4"/>
    <property type="match status" value="1"/>
</dbReference>
<protein>
    <submittedName>
        <fullName evidence="6">GGDEF domain-containing protein</fullName>
    </submittedName>
</protein>
<dbReference type="FunFam" id="3.20.20.450:FF:000001">
    <property type="entry name" value="Cyclic di-GMP phosphodiesterase yahA"/>
    <property type="match status" value="1"/>
</dbReference>
<dbReference type="CDD" id="cd00130">
    <property type="entry name" value="PAS"/>
    <property type="match status" value="3"/>
</dbReference>
<dbReference type="FunFam" id="3.30.70.270:FF:000001">
    <property type="entry name" value="Diguanylate cyclase domain protein"/>
    <property type="match status" value="1"/>
</dbReference>
<dbReference type="SUPFAM" id="SSF55073">
    <property type="entry name" value="Nucleotide cyclase"/>
    <property type="match status" value="1"/>
</dbReference>
<sequence length="817" mass="91235">MHTQSPPSSLDDLARALSLLDREGGLLRTVIDAIPDLVFFKDEAGRYLGCNRAFEAYAGMPEARLIGRTDAEIFPSVVADAYVMRDRQVVTAGVPMRNEEWVVYPDNRRVLLDTLKTPFKDRNGLLGLIGISRDVTAQKQVEDALRRSQTELEHAQAVAQTGSWCFDLISGQLEWSAEARRIFGVNGKAPLDHDAFIEAVHPEDLLRVDQAWQAALSGAPYDVQHRIRVAGRLCWIRMRAEFQRDASGRMATAIGTVQDITEQKLIEERLQQAAAVFENTAEGVLITDVDHRIVAVNQAFTRITGYDADEVLGETPERLQSVRGTPPFHEDMWKQVAESGHWQGEVWGRRKAGEAFPLLLTLSLVRDAEGFITHFVGLFSDISRMKETEARLQHLAHFDALTALPNRVLLNLRLEHAVERVRRSGKMLAVLFMDIDRFKNVNDSLGHPAGDALLVEIAGRLRGRIRAEDTLARLGGDEFVILLDRIQRPADVATFAQEIIDLMNQPFRLANGQEVFVGASIGIAMYPQDTEEHLQLVRNADAALYEAKAGGRNTYRFYTEELTRAAQERLALEAALRRALERNELVVHYQPVVSVATGHMIAVEALVRWNHPQEGLVSPLRFVPVAEDTGLIIPLGAWVLRAACRQGRRWLDSGRLLSVAVNLSSRQFADDNLVDMVRETLAETDFPARLLTLELTESTIMTRPDQAIEMLGRLKALGVKLSIDDFGTGYSSLAYLKRFPVDTLKIDRSFVADIVDDEDDRMIVAAVVVMARQLRLNVIAEGVENADQFDYLNRIGCAACQGYLFGKPVPADELPPD</sequence>
<comment type="catalytic activity">
    <reaction evidence="1">
        <text>3',3'-c-di-GMP + H2O = 5'-phosphoguanylyl(3'-&gt;5')guanosine + H(+)</text>
        <dbReference type="Rhea" id="RHEA:24902"/>
        <dbReference type="ChEBI" id="CHEBI:15377"/>
        <dbReference type="ChEBI" id="CHEBI:15378"/>
        <dbReference type="ChEBI" id="CHEBI:58754"/>
        <dbReference type="ChEBI" id="CHEBI:58805"/>
        <dbReference type="EC" id="3.1.4.52"/>
    </reaction>
    <physiologicalReaction direction="left-to-right" evidence="1">
        <dbReference type="Rhea" id="RHEA:24903"/>
    </physiologicalReaction>
</comment>
<evidence type="ECO:0000259" key="5">
    <source>
        <dbReference type="PROSITE" id="PS50887"/>
    </source>
</evidence>
<feature type="domain" description="PAS" evidence="2">
    <location>
        <begin position="148"/>
        <end position="219"/>
    </location>
</feature>
<dbReference type="InterPro" id="IPR035965">
    <property type="entry name" value="PAS-like_dom_sf"/>
</dbReference>
<dbReference type="SMART" id="SM00267">
    <property type="entry name" value="GGDEF"/>
    <property type="match status" value="1"/>
</dbReference>
<dbReference type="Gene3D" id="3.30.70.270">
    <property type="match status" value="1"/>
</dbReference>
<dbReference type="NCBIfam" id="TIGR00254">
    <property type="entry name" value="GGDEF"/>
    <property type="match status" value="1"/>
</dbReference>
<feature type="domain" description="PAS" evidence="2">
    <location>
        <begin position="269"/>
        <end position="315"/>
    </location>
</feature>
<accession>A0A323UT25</accession>
<gene>
    <name evidence="6" type="ORF">DNK49_15695</name>
</gene>
<dbReference type="SUPFAM" id="SSF141868">
    <property type="entry name" value="EAL domain-like"/>
    <property type="match status" value="1"/>
</dbReference>
<dbReference type="CDD" id="cd01948">
    <property type="entry name" value="EAL"/>
    <property type="match status" value="1"/>
</dbReference>
<feature type="domain" description="PAS" evidence="2">
    <location>
        <begin position="23"/>
        <end position="69"/>
    </location>
</feature>
<dbReference type="PROSITE" id="PS50113">
    <property type="entry name" value="PAC"/>
    <property type="match status" value="3"/>
</dbReference>
<dbReference type="CDD" id="cd01949">
    <property type="entry name" value="GGDEF"/>
    <property type="match status" value="1"/>
</dbReference>
<feature type="domain" description="PAC" evidence="3">
    <location>
        <begin position="96"/>
        <end position="147"/>
    </location>
</feature>
<dbReference type="NCBIfam" id="TIGR00229">
    <property type="entry name" value="sensory_box"/>
    <property type="match status" value="3"/>
</dbReference>
<feature type="domain" description="PAC" evidence="3">
    <location>
        <begin position="342"/>
        <end position="394"/>
    </location>
</feature>
<dbReference type="InterPro" id="IPR029787">
    <property type="entry name" value="Nucleotide_cyclase"/>
</dbReference>
<comment type="caution">
    <text evidence="6">The sequence shown here is derived from an EMBL/GenBank/DDBJ whole genome shotgun (WGS) entry which is preliminary data.</text>
</comment>
<dbReference type="PROSITE" id="PS50887">
    <property type="entry name" value="GGDEF"/>
    <property type="match status" value="1"/>
</dbReference>
<reference evidence="6 7" key="1">
    <citation type="submission" date="2018-06" db="EMBL/GenBank/DDBJ databases">
        <title>Azoarcus communis strain SWub3 genome.</title>
        <authorList>
            <person name="Zorraquino Salvo V."/>
            <person name="Toubiana D."/>
            <person name="Blumwald E."/>
        </authorList>
    </citation>
    <scope>NUCLEOTIDE SEQUENCE [LARGE SCALE GENOMIC DNA]</scope>
    <source>
        <strain evidence="6 7">SWub3</strain>
    </source>
</reference>
<dbReference type="SMART" id="SM00052">
    <property type="entry name" value="EAL"/>
    <property type="match status" value="1"/>
</dbReference>
<dbReference type="GO" id="GO:0071111">
    <property type="term" value="F:cyclic-guanylate-specific phosphodiesterase activity"/>
    <property type="evidence" value="ECO:0007669"/>
    <property type="project" value="UniProtKB-EC"/>
</dbReference>
<dbReference type="Gene3D" id="3.20.20.450">
    <property type="entry name" value="EAL domain"/>
    <property type="match status" value="1"/>
</dbReference>
<dbReference type="GO" id="GO:0071732">
    <property type="term" value="P:cellular response to nitric oxide"/>
    <property type="evidence" value="ECO:0007669"/>
    <property type="project" value="UniProtKB-ARBA"/>
</dbReference>
<dbReference type="InterPro" id="IPR013656">
    <property type="entry name" value="PAS_4"/>
</dbReference>
<dbReference type="InterPro" id="IPR052155">
    <property type="entry name" value="Biofilm_reg_signaling"/>
</dbReference>
<dbReference type="SMART" id="SM00086">
    <property type="entry name" value="PAC"/>
    <property type="match status" value="3"/>
</dbReference>
<evidence type="ECO:0000259" key="4">
    <source>
        <dbReference type="PROSITE" id="PS50883"/>
    </source>
</evidence>
<dbReference type="InterPro" id="IPR000160">
    <property type="entry name" value="GGDEF_dom"/>
</dbReference>
<keyword evidence="7" id="KW-1185">Reference proteome</keyword>
<name>A0A323UT25_9RHOO</name>
<evidence type="ECO:0000313" key="6">
    <source>
        <dbReference type="EMBL" id="PZA15649.1"/>
    </source>
</evidence>
<organism evidence="6 7">
    <name type="scientific">Parazoarcus communis SWub3 = DSM 12120</name>
    <dbReference type="NCBI Taxonomy" id="1121029"/>
    <lineage>
        <taxon>Bacteria</taxon>
        <taxon>Pseudomonadati</taxon>
        <taxon>Pseudomonadota</taxon>
        <taxon>Betaproteobacteria</taxon>
        <taxon>Rhodocyclales</taxon>
        <taxon>Zoogloeaceae</taxon>
        <taxon>Parazoarcus</taxon>
    </lineage>
</organism>
<dbReference type="Proteomes" id="UP000248259">
    <property type="component" value="Unassembled WGS sequence"/>
</dbReference>
<dbReference type="AlphaFoldDB" id="A0A323UT25"/>
<dbReference type="OrthoDB" id="9813903at2"/>
<feature type="domain" description="GGDEF" evidence="5">
    <location>
        <begin position="426"/>
        <end position="560"/>
    </location>
</feature>
<dbReference type="EMBL" id="QKOE01000012">
    <property type="protein sequence ID" value="PZA15649.1"/>
    <property type="molecule type" value="Genomic_DNA"/>
</dbReference>
<dbReference type="PANTHER" id="PTHR44757">
    <property type="entry name" value="DIGUANYLATE CYCLASE DGCP"/>
    <property type="match status" value="1"/>
</dbReference>
<dbReference type="InterPro" id="IPR000014">
    <property type="entry name" value="PAS"/>
</dbReference>
<dbReference type="InterPro" id="IPR035919">
    <property type="entry name" value="EAL_sf"/>
</dbReference>
<feature type="domain" description="PAC" evidence="3">
    <location>
        <begin position="219"/>
        <end position="272"/>
    </location>
</feature>
<dbReference type="Gene3D" id="2.10.70.100">
    <property type="match status" value="1"/>
</dbReference>
<dbReference type="Gene3D" id="3.30.450.20">
    <property type="entry name" value="PAS domain"/>
    <property type="match status" value="3"/>
</dbReference>
<dbReference type="PANTHER" id="PTHR44757:SF2">
    <property type="entry name" value="BIOFILM ARCHITECTURE MAINTENANCE PROTEIN MBAA"/>
    <property type="match status" value="1"/>
</dbReference>
<evidence type="ECO:0000259" key="2">
    <source>
        <dbReference type="PROSITE" id="PS50112"/>
    </source>
</evidence>
<dbReference type="InterPro" id="IPR013655">
    <property type="entry name" value="PAS_fold_3"/>
</dbReference>
<dbReference type="InterPro" id="IPR001633">
    <property type="entry name" value="EAL_dom"/>
</dbReference>
<dbReference type="InterPro" id="IPR000700">
    <property type="entry name" value="PAS-assoc_C"/>
</dbReference>
<dbReference type="InterPro" id="IPR001610">
    <property type="entry name" value="PAC"/>
</dbReference>
<dbReference type="InterPro" id="IPR043128">
    <property type="entry name" value="Rev_trsase/Diguanyl_cyclase"/>
</dbReference>
<dbReference type="Pfam" id="PF13426">
    <property type="entry name" value="PAS_9"/>
    <property type="match status" value="1"/>
</dbReference>
<dbReference type="SMART" id="SM00091">
    <property type="entry name" value="PAS"/>
    <property type="match status" value="3"/>
</dbReference>
<dbReference type="SUPFAM" id="SSF55785">
    <property type="entry name" value="PYP-like sensor domain (PAS domain)"/>
    <property type="match status" value="3"/>
</dbReference>
<dbReference type="Pfam" id="PF08447">
    <property type="entry name" value="PAS_3"/>
    <property type="match status" value="1"/>
</dbReference>
<evidence type="ECO:0000256" key="1">
    <source>
        <dbReference type="ARBA" id="ARBA00051114"/>
    </source>
</evidence>
<dbReference type="Pfam" id="PF00990">
    <property type="entry name" value="GGDEF"/>
    <property type="match status" value="1"/>
</dbReference>
<feature type="domain" description="EAL" evidence="4">
    <location>
        <begin position="569"/>
        <end position="817"/>
    </location>
</feature>
<dbReference type="PROSITE" id="PS50112">
    <property type="entry name" value="PAS"/>
    <property type="match status" value="3"/>
</dbReference>